<evidence type="ECO:0000259" key="3">
    <source>
        <dbReference type="Pfam" id="PF22819"/>
    </source>
</evidence>
<feature type="non-terminal residue" evidence="4">
    <location>
        <position position="1"/>
    </location>
</feature>
<dbReference type="EMBL" id="JADCKB010000064">
    <property type="protein sequence ID" value="MBE5041288.1"/>
    <property type="molecule type" value="Genomic_DNA"/>
</dbReference>
<evidence type="ECO:0000313" key="5">
    <source>
        <dbReference type="Proteomes" id="UP000806542"/>
    </source>
</evidence>
<protein>
    <recommendedName>
        <fullName evidence="3">TcaA protein NTF2-like domain-containing protein</fullName>
    </recommendedName>
</protein>
<feature type="region of interest" description="Disordered" evidence="1">
    <location>
        <begin position="31"/>
        <end position="50"/>
    </location>
</feature>
<dbReference type="Proteomes" id="UP000806542">
    <property type="component" value="Unassembled WGS sequence"/>
</dbReference>
<keyword evidence="2" id="KW-0472">Membrane</keyword>
<dbReference type="AlphaFoldDB" id="A0A9D5M4B7"/>
<proteinExistence type="predicted"/>
<sequence length="271" mass="30065">IQSAIRLGMAVRAADRFSSVEQLQNALNGQSTTWVPTTPEENTLPQKPASKTTVTTHSGLFIGMIFGAATVLFLVAGTFFFLLQNSPKQNLATGSTKAPVQATATAAPATATPTPTLLLPDLYIPSYTYKNMYGIEGSELVTQQNEFQLVSDTLQGYYQQYAAFVTSGARDADTFHSYLSPYLKPGSEAMKNQWNYFNKYNILSYQIDDSMIKSIRKNGNTYYVWAFEAYTELKNDQINHGSENWVYLMEKEDGKLRVLDYTQDPSAGNAG</sequence>
<keyword evidence="5" id="KW-1185">Reference proteome</keyword>
<comment type="caution">
    <text evidence="4">The sequence shown here is derived from an EMBL/GenBank/DDBJ whole genome shotgun (WGS) entry which is preliminary data.</text>
</comment>
<dbReference type="RefSeq" id="WP_226393815.1">
    <property type="nucleotide sequence ID" value="NZ_JADCKB010000064.1"/>
</dbReference>
<gene>
    <name evidence="4" type="ORF">INF28_12600</name>
</gene>
<keyword evidence="2" id="KW-0812">Transmembrane</keyword>
<keyword evidence="2" id="KW-1133">Transmembrane helix</keyword>
<accession>A0A9D5M4B7</accession>
<feature type="domain" description="TcaA protein NTF2-like" evidence="3">
    <location>
        <begin position="177"/>
        <end position="261"/>
    </location>
</feature>
<reference evidence="4" key="1">
    <citation type="submission" date="2020-10" db="EMBL/GenBank/DDBJ databases">
        <title>ChiBAC.</title>
        <authorList>
            <person name="Zenner C."/>
            <person name="Hitch T.C.A."/>
            <person name="Clavel T."/>
        </authorList>
    </citation>
    <scope>NUCLEOTIDE SEQUENCE</scope>
    <source>
        <strain evidence="4">DSM 107454</strain>
    </source>
</reference>
<dbReference type="Pfam" id="PF22819">
    <property type="entry name" value="TcaA_5th"/>
    <property type="match status" value="1"/>
</dbReference>
<dbReference type="InterPro" id="IPR054528">
    <property type="entry name" value="TcaA_5th"/>
</dbReference>
<feature type="transmembrane region" description="Helical" evidence="2">
    <location>
        <begin position="60"/>
        <end position="83"/>
    </location>
</feature>
<evidence type="ECO:0000256" key="2">
    <source>
        <dbReference type="SAM" id="Phobius"/>
    </source>
</evidence>
<organism evidence="4 5">
    <name type="scientific">Ructibacterium gallinarum</name>
    <dbReference type="NCBI Taxonomy" id="2779355"/>
    <lineage>
        <taxon>Bacteria</taxon>
        <taxon>Bacillati</taxon>
        <taxon>Bacillota</taxon>
        <taxon>Clostridia</taxon>
        <taxon>Eubacteriales</taxon>
        <taxon>Oscillospiraceae</taxon>
        <taxon>Ructibacterium</taxon>
    </lineage>
</organism>
<evidence type="ECO:0000256" key="1">
    <source>
        <dbReference type="SAM" id="MobiDB-lite"/>
    </source>
</evidence>
<name>A0A9D5M4B7_9FIRM</name>
<evidence type="ECO:0000313" key="4">
    <source>
        <dbReference type="EMBL" id="MBE5041288.1"/>
    </source>
</evidence>